<name>A0AA43AZR1_9BURK</name>
<dbReference type="Gene3D" id="3.40.50.2000">
    <property type="entry name" value="Glycogen Phosphorylase B"/>
    <property type="match status" value="2"/>
</dbReference>
<dbReference type="InterPro" id="IPR002201">
    <property type="entry name" value="Glyco_trans_9"/>
</dbReference>
<evidence type="ECO:0000256" key="1">
    <source>
        <dbReference type="ARBA" id="ARBA00022676"/>
    </source>
</evidence>
<evidence type="ECO:0000313" key="3">
    <source>
        <dbReference type="EMBL" id="MDH2052521.1"/>
    </source>
</evidence>
<dbReference type="InterPro" id="IPR051199">
    <property type="entry name" value="LPS_LOS_Heptosyltrfase"/>
</dbReference>
<comment type="caution">
    <text evidence="3">The sequence shown here is derived from an EMBL/GenBank/DDBJ whole genome shotgun (WGS) entry which is preliminary data.</text>
</comment>
<evidence type="ECO:0000313" key="4">
    <source>
        <dbReference type="Proteomes" id="UP001161276"/>
    </source>
</evidence>
<dbReference type="AlphaFoldDB" id="A0AA43AZR1"/>
<reference evidence="3" key="1">
    <citation type="submission" date="2022-09" db="EMBL/GenBank/DDBJ databases">
        <title>Intensive care unit water sources are persistently colonized with multi-drug resistant bacteria and are the site of extensive horizontal gene transfer of antibiotic resistance genes.</title>
        <authorList>
            <person name="Diorio-Toth L."/>
        </authorList>
    </citation>
    <scope>NUCLEOTIDE SEQUENCE</scope>
    <source>
        <strain evidence="3">GD03676</strain>
    </source>
</reference>
<dbReference type="GO" id="GO:0009244">
    <property type="term" value="P:lipopolysaccharide core region biosynthetic process"/>
    <property type="evidence" value="ECO:0007669"/>
    <property type="project" value="TreeGrafter"/>
</dbReference>
<dbReference type="GO" id="GO:0008713">
    <property type="term" value="F:ADP-heptose-lipopolysaccharide heptosyltransferase activity"/>
    <property type="evidence" value="ECO:0007669"/>
    <property type="project" value="TreeGrafter"/>
</dbReference>
<accession>A0AA43AZR1</accession>
<keyword evidence="2" id="KW-0808">Transferase</keyword>
<proteinExistence type="predicted"/>
<dbReference type="PANTHER" id="PTHR30160">
    <property type="entry name" value="TETRAACYLDISACCHARIDE 4'-KINASE-RELATED"/>
    <property type="match status" value="1"/>
</dbReference>
<gene>
    <name evidence="3" type="ORF">N5K24_19110</name>
</gene>
<dbReference type="SUPFAM" id="SSF53756">
    <property type="entry name" value="UDP-Glycosyltransferase/glycogen phosphorylase"/>
    <property type="match status" value="1"/>
</dbReference>
<dbReference type="EMBL" id="JAOCKG010000008">
    <property type="protein sequence ID" value="MDH2052521.1"/>
    <property type="molecule type" value="Genomic_DNA"/>
</dbReference>
<keyword evidence="1" id="KW-0328">Glycosyltransferase</keyword>
<dbReference type="Proteomes" id="UP001161276">
    <property type="component" value="Unassembled WGS sequence"/>
</dbReference>
<protein>
    <submittedName>
        <fullName evidence="3">Glycosyltransferase family 9 protein</fullName>
    </submittedName>
</protein>
<dbReference type="CDD" id="cd03789">
    <property type="entry name" value="GT9_LPS_heptosyltransferase"/>
    <property type="match status" value="1"/>
</dbReference>
<dbReference type="Pfam" id="PF01075">
    <property type="entry name" value="Glyco_transf_9"/>
    <property type="match status" value="1"/>
</dbReference>
<dbReference type="PANTHER" id="PTHR30160:SF7">
    <property type="entry name" value="ADP-HEPTOSE--LPS HEPTOSYLTRANSFERASE 2"/>
    <property type="match status" value="1"/>
</dbReference>
<organism evidence="3 4">
    <name type="scientific">Achromobacter marplatensis</name>
    <dbReference type="NCBI Taxonomy" id="470868"/>
    <lineage>
        <taxon>Bacteria</taxon>
        <taxon>Pseudomonadati</taxon>
        <taxon>Pseudomonadota</taxon>
        <taxon>Betaproteobacteria</taxon>
        <taxon>Burkholderiales</taxon>
        <taxon>Alcaligenaceae</taxon>
        <taxon>Achromobacter</taxon>
    </lineage>
</organism>
<sequence>MDGSTVDGCAPSNLAIYISGGIGDGILNMVFVRALADYSGAPVTLLMTQQESSLALFRAQPYVKEVVPLKEASKLQGRTRIAHISSVLAAGSYDALFLFTFRSHVAAAARQAGIPRRVGFLRWHHPHFSRWLTEQVWVRRKGTPHPDTHTWLPAMLRKVGCPYEACYPSLEIAPDAITAAARLTQGLPRMVGFGLNASAEKRRYSAQAFAQVARILHERDPELAFLLCGASDVRHIAQEIRAALPSSIRVLDITQDATDICVSQALIARTLAFATNDSMGMHIAVAHNVPTIGLFGCSPVMRYAPCLHPLEPSGGPGMDGISPSIVAEAIWSRLPEAIR</sequence>
<evidence type="ECO:0000256" key="2">
    <source>
        <dbReference type="ARBA" id="ARBA00022679"/>
    </source>
</evidence>
<dbReference type="RefSeq" id="WP_052017963.1">
    <property type="nucleotide sequence ID" value="NZ_ALJE01000057.1"/>
</dbReference>
<dbReference type="GO" id="GO:0005829">
    <property type="term" value="C:cytosol"/>
    <property type="evidence" value="ECO:0007669"/>
    <property type="project" value="TreeGrafter"/>
</dbReference>